<feature type="domain" description="Acyl-CoA dehydrogenase/oxidase N-terminal" evidence="2">
    <location>
        <begin position="26"/>
        <end position="98"/>
    </location>
</feature>
<dbReference type="InterPro" id="IPR009100">
    <property type="entry name" value="AcylCoA_DH/oxidase_NM_dom_sf"/>
</dbReference>
<dbReference type="InterPro" id="IPR046373">
    <property type="entry name" value="Acyl-CoA_Oxase/DH_mid-dom_sf"/>
</dbReference>
<dbReference type="OrthoDB" id="3402961at2"/>
<dbReference type="GO" id="GO:0050660">
    <property type="term" value="F:flavin adenine dinucleotide binding"/>
    <property type="evidence" value="ECO:0007669"/>
    <property type="project" value="InterPro"/>
</dbReference>
<dbReference type="PIRSF" id="PIRSF016578">
    <property type="entry name" value="HsaA"/>
    <property type="match status" value="1"/>
</dbReference>
<dbReference type="Gene3D" id="2.40.110.10">
    <property type="entry name" value="Butyryl-CoA Dehydrogenase, subunit A, domain 2"/>
    <property type="match status" value="1"/>
</dbReference>
<comment type="caution">
    <text evidence="4">The sequence shown here is derived from an EMBL/GenBank/DDBJ whole genome shotgun (WGS) entry which is preliminary data.</text>
</comment>
<evidence type="ECO:0000259" key="3">
    <source>
        <dbReference type="Pfam" id="PF08028"/>
    </source>
</evidence>
<dbReference type="AlphaFoldDB" id="A0A3N1H3Y2"/>
<dbReference type="Pfam" id="PF08028">
    <property type="entry name" value="Acyl-CoA_dh_2"/>
    <property type="match status" value="1"/>
</dbReference>
<dbReference type="SUPFAM" id="SSF56645">
    <property type="entry name" value="Acyl-CoA dehydrogenase NM domain-like"/>
    <property type="match status" value="1"/>
</dbReference>
<evidence type="ECO:0000313" key="5">
    <source>
        <dbReference type="Proteomes" id="UP000268727"/>
    </source>
</evidence>
<evidence type="ECO:0000256" key="1">
    <source>
        <dbReference type="ARBA" id="ARBA00023002"/>
    </source>
</evidence>
<dbReference type="Proteomes" id="UP000268727">
    <property type="component" value="Unassembled WGS sequence"/>
</dbReference>
<evidence type="ECO:0000259" key="2">
    <source>
        <dbReference type="Pfam" id="PF02771"/>
    </source>
</evidence>
<name>A0A3N1H3Y2_9PSEU</name>
<dbReference type="InterPro" id="IPR013107">
    <property type="entry name" value="Acyl-CoA_DH_C"/>
</dbReference>
<proteinExistence type="predicted"/>
<organism evidence="4 5">
    <name type="scientific">Saccharothrix texasensis</name>
    <dbReference type="NCBI Taxonomy" id="103734"/>
    <lineage>
        <taxon>Bacteria</taxon>
        <taxon>Bacillati</taxon>
        <taxon>Actinomycetota</taxon>
        <taxon>Actinomycetes</taxon>
        <taxon>Pseudonocardiales</taxon>
        <taxon>Pseudonocardiaceae</taxon>
        <taxon>Saccharothrix</taxon>
    </lineage>
</organism>
<feature type="domain" description="Acyl-CoA dehydrogenase C-terminal" evidence="3">
    <location>
        <begin position="240"/>
        <end position="371"/>
    </location>
</feature>
<dbReference type="InterPro" id="IPR037069">
    <property type="entry name" value="AcylCoA_DH/ox_N_sf"/>
</dbReference>
<gene>
    <name evidence="4" type="ORF">EDD40_2414</name>
</gene>
<keyword evidence="1" id="KW-0560">Oxidoreductase</keyword>
<dbReference type="SUPFAM" id="SSF47203">
    <property type="entry name" value="Acyl-CoA dehydrogenase C-terminal domain-like"/>
    <property type="match status" value="1"/>
</dbReference>
<dbReference type="InterPro" id="IPR036250">
    <property type="entry name" value="AcylCo_DH-like_C"/>
</dbReference>
<accession>A0A3N1H3Y2</accession>
<dbReference type="GO" id="GO:0003995">
    <property type="term" value="F:acyl-CoA dehydrogenase activity"/>
    <property type="evidence" value="ECO:0007669"/>
    <property type="project" value="TreeGrafter"/>
</dbReference>
<sequence>MSLIMSQPRPDLVSRATGLVEMIRKHSGWHEEHRELHPEVLDALTENELLKMRIPARYGGSVPDMRTVVDVIAELARADGSVGWTCVSFTMASWLSSLVPDEAQDEIWADPDVRFCGSVELNGVAEPTEGGYLLNGNWHFQTGSPHATWVAHFAVLKNPDGTGEPALAVVRLSDLEVTDDWHTSGLRGTGSRSTAAKDLFVPEGWLVRVLPMALEGKLETKLNADYQAWRVPFMQMAIAVAAAPAIGMARAALENFLERVPNRKITYTHYDRQVDAPITHLQLGEAIQLIGEAEYHLYRVVDVLEAKSASGEPWTVEEKAIARMDAGAAVGRAKQAVDILANSSGASSVYSHVPLQRIQRDIGVLQRHAIMYPNTNLETLGRVKLGFEPNTDFL</sequence>
<keyword evidence="5" id="KW-1185">Reference proteome</keyword>
<reference evidence="4 5" key="1">
    <citation type="submission" date="2018-11" db="EMBL/GenBank/DDBJ databases">
        <title>Sequencing the genomes of 1000 actinobacteria strains.</title>
        <authorList>
            <person name="Klenk H.-P."/>
        </authorList>
    </citation>
    <scope>NUCLEOTIDE SEQUENCE [LARGE SCALE GENOMIC DNA]</scope>
    <source>
        <strain evidence="4 5">DSM 44231</strain>
    </source>
</reference>
<dbReference type="PANTHER" id="PTHR43884">
    <property type="entry name" value="ACYL-COA DEHYDROGENASE"/>
    <property type="match status" value="1"/>
</dbReference>
<dbReference type="PANTHER" id="PTHR43884:SF12">
    <property type="entry name" value="ISOVALERYL-COA DEHYDROGENASE, MITOCHONDRIAL-RELATED"/>
    <property type="match status" value="1"/>
</dbReference>
<evidence type="ECO:0000313" key="4">
    <source>
        <dbReference type="EMBL" id="ROP37126.1"/>
    </source>
</evidence>
<dbReference type="Pfam" id="PF02771">
    <property type="entry name" value="Acyl-CoA_dh_N"/>
    <property type="match status" value="1"/>
</dbReference>
<dbReference type="Gene3D" id="1.10.540.10">
    <property type="entry name" value="Acyl-CoA dehydrogenase/oxidase, N-terminal domain"/>
    <property type="match status" value="1"/>
</dbReference>
<dbReference type="RefSeq" id="WP_123742975.1">
    <property type="nucleotide sequence ID" value="NZ_RJKM01000001.1"/>
</dbReference>
<dbReference type="Gene3D" id="1.20.140.10">
    <property type="entry name" value="Butyryl-CoA Dehydrogenase, subunit A, domain 3"/>
    <property type="match status" value="1"/>
</dbReference>
<dbReference type="EMBL" id="RJKM01000001">
    <property type="protein sequence ID" value="ROP37126.1"/>
    <property type="molecule type" value="Genomic_DNA"/>
</dbReference>
<protein>
    <submittedName>
        <fullName evidence="4">Alkylation response protein AidB-like acyl-CoA dehydrogenase</fullName>
    </submittedName>
</protein>
<dbReference type="InterPro" id="IPR013786">
    <property type="entry name" value="AcylCoA_DH/ox_N"/>
</dbReference>